<keyword evidence="1" id="KW-0812">Transmembrane</keyword>
<accession>A0ABW2MQ00</accession>
<feature type="transmembrane region" description="Helical" evidence="1">
    <location>
        <begin position="84"/>
        <end position="102"/>
    </location>
</feature>
<keyword evidence="1" id="KW-0472">Membrane</keyword>
<reference evidence="3" key="1">
    <citation type="journal article" date="2019" name="Int. J. Syst. Evol. Microbiol.">
        <title>The Global Catalogue of Microorganisms (GCM) 10K type strain sequencing project: providing services to taxonomists for standard genome sequencing and annotation.</title>
        <authorList>
            <consortium name="The Broad Institute Genomics Platform"/>
            <consortium name="The Broad Institute Genome Sequencing Center for Infectious Disease"/>
            <person name="Wu L."/>
            <person name="Ma J."/>
        </authorList>
    </citation>
    <scope>NUCLEOTIDE SEQUENCE [LARGE SCALE GENOMIC DNA]</scope>
    <source>
        <strain evidence="3">CGMCC 1.16306</strain>
    </source>
</reference>
<proteinExistence type="predicted"/>
<dbReference type="RefSeq" id="WP_380215746.1">
    <property type="nucleotide sequence ID" value="NZ_JBHTBN010000001.1"/>
</dbReference>
<evidence type="ECO:0000313" key="3">
    <source>
        <dbReference type="Proteomes" id="UP001596415"/>
    </source>
</evidence>
<name>A0ABW2MQ00_9FLAO</name>
<comment type="caution">
    <text evidence="2">The sequence shown here is derived from an EMBL/GenBank/DDBJ whole genome shotgun (WGS) entry which is preliminary data.</text>
</comment>
<keyword evidence="1" id="KW-1133">Transmembrane helix</keyword>
<feature type="transmembrane region" description="Helical" evidence="1">
    <location>
        <begin position="7"/>
        <end position="28"/>
    </location>
</feature>
<feature type="transmembrane region" description="Helical" evidence="1">
    <location>
        <begin position="108"/>
        <end position="126"/>
    </location>
</feature>
<evidence type="ECO:0000313" key="2">
    <source>
        <dbReference type="EMBL" id="MFC7356217.1"/>
    </source>
</evidence>
<gene>
    <name evidence="2" type="ORF">ACFQO1_00840</name>
</gene>
<feature type="transmembrane region" description="Helical" evidence="1">
    <location>
        <begin position="57"/>
        <end position="77"/>
    </location>
</feature>
<sequence length="134" mass="15052">MKIFHLVLRIGLGLLLLAFGLNKFFWFMPDFDFTGYPEADHLFKALRFSGHGDVGAGYGYIMNMVGATEVIVGLLLVLKKWVPFALVMLVPISINIVAFHLMVNFPNIGPALVVAIVNACLIYQNWDAYKTLFR</sequence>
<dbReference type="Proteomes" id="UP001596415">
    <property type="component" value="Unassembled WGS sequence"/>
</dbReference>
<organism evidence="2 3">
    <name type="scientific">Jejudonia soesokkakensis</name>
    <dbReference type="NCBI Taxonomy" id="1323432"/>
    <lineage>
        <taxon>Bacteria</taxon>
        <taxon>Pseudomonadati</taxon>
        <taxon>Bacteroidota</taxon>
        <taxon>Flavobacteriia</taxon>
        <taxon>Flavobacteriales</taxon>
        <taxon>Flavobacteriaceae</taxon>
        <taxon>Jejudonia</taxon>
    </lineage>
</organism>
<evidence type="ECO:0000256" key="1">
    <source>
        <dbReference type="SAM" id="Phobius"/>
    </source>
</evidence>
<keyword evidence="3" id="KW-1185">Reference proteome</keyword>
<protein>
    <submittedName>
        <fullName evidence="2">DoxX family membrane protein</fullName>
    </submittedName>
</protein>
<dbReference type="EMBL" id="JBHTBN010000001">
    <property type="protein sequence ID" value="MFC7356217.1"/>
    <property type="molecule type" value="Genomic_DNA"/>
</dbReference>